<dbReference type="CDD" id="cd06260">
    <property type="entry name" value="DUF820-like"/>
    <property type="match status" value="1"/>
</dbReference>
<dbReference type="InterPro" id="IPR012296">
    <property type="entry name" value="Nuclease_put_TT1808"/>
</dbReference>
<dbReference type="Proteomes" id="UP000290253">
    <property type="component" value="Unassembled WGS sequence"/>
</dbReference>
<dbReference type="GO" id="GO:0004519">
    <property type="term" value="F:endonuclease activity"/>
    <property type="evidence" value="ECO:0007669"/>
    <property type="project" value="UniProtKB-KW"/>
</dbReference>
<dbReference type="InterPro" id="IPR011335">
    <property type="entry name" value="Restrct_endonuc-II-like"/>
</dbReference>
<dbReference type="Pfam" id="PF05685">
    <property type="entry name" value="Uma2"/>
    <property type="match status" value="1"/>
</dbReference>
<dbReference type="OrthoDB" id="119052at2"/>
<feature type="domain" description="Putative restriction endonuclease" evidence="1">
    <location>
        <begin position="31"/>
        <end position="153"/>
    </location>
</feature>
<sequence>MREDWADTGGVSAIPQPVKVPVAEYLASSYRPDCDYVDGVIEERNLGEKEHSILQGAFYFLFHSNRKQWQTEVYPELRVQVSATRFRIPDITVTRSGLKWERILREAPLLCIEILSPEDTMARIRQRVDDYLAMGTEHVWVVDPELRKGYVCSSRGFEEPENGVLAIPGSEIQVVLSELFAELDRA</sequence>
<keyword evidence="2" id="KW-0378">Hydrolase</keyword>
<keyword evidence="2" id="KW-0540">Nuclease</keyword>
<evidence type="ECO:0000313" key="2">
    <source>
        <dbReference type="EMBL" id="RXS97830.1"/>
    </source>
</evidence>
<gene>
    <name evidence="2" type="ORF">ESZ00_08205</name>
</gene>
<dbReference type="EMBL" id="SDMK01000001">
    <property type="protein sequence ID" value="RXS97830.1"/>
    <property type="molecule type" value="Genomic_DNA"/>
</dbReference>
<accession>A0A4Q1SKK2</accession>
<comment type="caution">
    <text evidence="2">The sequence shown here is derived from an EMBL/GenBank/DDBJ whole genome shotgun (WGS) entry which is preliminary data.</text>
</comment>
<proteinExistence type="predicted"/>
<organism evidence="2 3">
    <name type="scientific">Silvibacterium dinghuense</name>
    <dbReference type="NCBI Taxonomy" id="1560006"/>
    <lineage>
        <taxon>Bacteria</taxon>
        <taxon>Pseudomonadati</taxon>
        <taxon>Acidobacteriota</taxon>
        <taxon>Terriglobia</taxon>
        <taxon>Terriglobales</taxon>
        <taxon>Acidobacteriaceae</taxon>
        <taxon>Silvibacterium</taxon>
    </lineage>
</organism>
<keyword evidence="3" id="KW-1185">Reference proteome</keyword>
<evidence type="ECO:0000259" key="1">
    <source>
        <dbReference type="Pfam" id="PF05685"/>
    </source>
</evidence>
<evidence type="ECO:0000313" key="3">
    <source>
        <dbReference type="Proteomes" id="UP000290253"/>
    </source>
</evidence>
<protein>
    <submittedName>
        <fullName evidence="2">Uma2 family endonuclease</fullName>
    </submittedName>
</protein>
<dbReference type="Gene3D" id="3.90.1570.10">
    <property type="entry name" value="tt1808, chain A"/>
    <property type="match status" value="1"/>
</dbReference>
<keyword evidence="2" id="KW-0255">Endonuclease</keyword>
<dbReference type="SUPFAM" id="SSF52980">
    <property type="entry name" value="Restriction endonuclease-like"/>
    <property type="match status" value="1"/>
</dbReference>
<dbReference type="InterPro" id="IPR008538">
    <property type="entry name" value="Uma2"/>
</dbReference>
<name>A0A4Q1SKK2_9BACT</name>
<reference evidence="2 3" key="1">
    <citation type="journal article" date="2016" name="Int. J. Syst. Evol. Microbiol.">
        <title>Acidipila dinghuensis sp. nov., an acidobacterium isolated from forest soil.</title>
        <authorList>
            <person name="Jiang Y.W."/>
            <person name="Wang J."/>
            <person name="Chen M.H."/>
            <person name="Lv Y.Y."/>
            <person name="Qiu L.H."/>
        </authorList>
    </citation>
    <scope>NUCLEOTIDE SEQUENCE [LARGE SCALE GENOMIC DNA]</scope>
    <source>
        <strain evidence="2 3">DHOF10</strain>
    </source>
</reference>
<dbReference type="AlphaFoldDB" id="A0A4Q1SKK2"/>